<dbReference type="PANTHER" id="PTHR39401:SF1">
    <property type="entry name" value="SNOAL-LIKE DOMAIN-CONTAINING PROTEIN"/>
    <property type="match status" value="1"/>
</dbReference>
<dbReference type="Gene3D" id="3.10.450.50">
    <property type="match status" value="1"/>
</dbReference>
<dbReference type="EMBL" id="GL985059">
    <property type="protein sequence ID" value="EGR50652.1"/>
    <property type="molecule type" value="Genomic_DNA"/>
</dbReference>
<protein>
    <submittedName>
        <fullName evidence="2">Predicted protein</fullName>
    </submittedName>
</protein>
<dbReference type="PANTHER" id="PTHR39401">
    <property type="entry name" value="SNOAL-LIKE DOMAIN-CONTAINING PROTEIN"/>
    <property type="match status" value="1"/>
</dbReference>
<feature type="domain" description="SnoaL-like" evidence="1">
    <location>
        <begin position="21"/>
        <end position="158"/>
    </location>
</feature>
<name>G0RCW1_HYPJQ</name>
<evidence type="ECO:0000313" key="2">
    <source>
        <dbReference type="EMBL" id="EGR50652.1"/>
    </source>
</evidence>
<gene>
    <name evidence="2" type="ORF">TRIREDRAFT_57237</name>
</gene>
<dbReference type="Proteomes" id="UP000008984">
    <property type="component" value="Unassembled WGS sequence"/>
</dbReference>
<dbReference type="GeneID" id="18486113"/>
<dbReference type="InterPro" id="IPR032710">
    <property type="entry name" value="NTF2-like_dom_sf"/>
</dbReference>
<dbReference type="Pfam" id="PF13577">
    <property type="entry name" value="SnoaL_4"/>
    <property type="match status" value="1"/>
</dbReference>
<evidence type="ECO:0000259" key="1">
    <source>
        <dbReference type="Pfam" id="PF13577"/>
    </source>
</evidence>
<accession>G0RCW1</accession>
<keyword evidence="3" id="KW-1185">Reference proteome</keyword>
<dbReference type="InterPro" id="IPR037401">
    <property type="entry name" value="SnoaL-like"/>
</dbReference>
<evidence type="ECO:0000313" key="3">
    <source>
        <dbReference type="Proteomes" id="UP000008984"/>
    </source>
</evidence>
<reference evidence="2 3" key="1">
    <citation type="journal article" date="2008" name="Nat. Biotechnol.">
        <title>Genome sequencing and analysis of the biomass-degrading fungus Trichoderma reesei (syn. Hypocrea jecorina).</title>
        <authorList>
            <person name="Martinez D."/>
            <person name="Berka R.M."/>
            <person name="Henrissat B."/>
            <person name="Saloheimo M."/>
            <person name="Arvas M."/>
            <person name="Baker S.E."/>
            <person name="Chapman J."/>
            <person name="Chertkov O."/>
            <person name="Coutinho P.M."/>
            <person name="Cullen D."/>
            <person name="Danchin E.G."/>
            <person name="Grigoriev I.V."/>
            <person name="Harris P."/>
            <person name="Jackson M."/>
            <person name="Kubicek C.P."/>
            <person name="Han C.S."/>
            <person name="Ho I."/>
            <person name="Larrondo L.F."/>
            <person name="de Leon A.L."/>
            <person name="Magnuson J.K."/>
            <person name="Merino S."/>
            <person name="Misra M."/>
            <person name="Nelson B."/>
            <person name="Putnam N."/>
            <person name="Robbertse B."/>
            <person name="Salamov A.A."/>
            <person name="Schmoll M."/>
            <person name="Terry A."/>
            <person name="Thayer N."/>
            <person name="Westerholm-Parvinen A."/>
            <person name="Schoch C.L."/>
            <person name="Yao J."/>
            <person name="Barabote R."/>
            <person name="Nelson M.A."/>
            <person name="Detter C."/>
            <person name="Bruce D."/>
            <person name="Kuske C.R."/>
            <person name="Xie G."/>
            <person name="Richardson P."/>
            <person name="Rokhsar D.S."/>
            <person name="Lucas S.M."/>
            <person name="Rubin E.M."/>
            <person name="Dunn-Coleman N."/>
            <person name="Ward M."/>
            <person name="Brettin T.S."/>
        </authorList>
    </citation>
    <scope>NUCLEOTIDE SEQUENCE [LARGE SCALE GENOMIC DNA]</scope>
    <source>
        <strain evidence="2 3">QM6a</strain>
    </source>
</reference>
<dbReference type="eggNOG" id="ENOG502RITC">
    <property type="taxonomic scope" value="Eukaryota"/>
</dbReference>
<dbReference type="SUPFAM" id="SSF54427">
    <property type="entry name" value="NTF2-like"/>
    <property type="match status" value="1"/>
</dbReference>
<dbReference type="HOGENOM" id="CLU_107714_2_2_1"/>
<proteinExistence type="predicted"/>
<dbReference type="KEGG" id="tre:TRIREDRAFT_57237"/>
<dbReference type="STRING" id="431241.G0RCW1"/>
<dbReference type="AlphaFoldDB" id="G0RCW1"/>
<sequence>MAGSVVNEAGYTPLYAAADSRLPDEAGIRAFLSDFYRISDRPEENERWVEQFTADARVAIGSGKATGTEELRTMREGMWSVVAKRKHTVVKVFPGRFDDDGDDGRAAEGDGRCELMLYGDVAYTTKDGGSSTVAWAGHGILRKVRVDGEEEVWKFAEYRVYMLK</sequence>
<organism evidence="3">
    <name type="scientific">Hypocrea jecorina (strain QM6a)</name>
    <name type="common">Trichoderma reesei</name>
    <dbReference type="NCBI Taxonomy" id="431241"/>
    <lineage>
        <taxon>Eukaryota</taxon>
        <taxon>Fungi</taxon>
        <taxon>Dikarya</taxon>
        <taxon>Ascomycota</taxon>
        <taxon>Pezizomycotina</taxon>
        <taxon>Sordariomycetes</taxon>
        <taxon>Hypocreomycetidae</taxon>
        <taxon>Hypocreales</taxon>
        <taxon>Hypocreaceae</taxon>
        <taxon>Trichoderma</taxon>
    </lineage>
</organism>
<dbReference type="RefSeq" id="XP_006963227.1">
    <property type="nucleotide sequence ID" value="XM_006963165.1"/>
</dbReference>
<dbReference type="OrthoDB" id="3468019at2759"/>
<dbReference type="VEuPathDB" id="FungiDB:TRIREDRAFT_57237"/>